<comment type="caution">
    <text evidence="1">The sequence shown here is derived from an EMBL/GenBank/DDBJ whole genome shotgun (WGS) entry which is preliminary data.</text>
</comment>
<protein>
    <submittedName>
        <fullName evidence="1">Uncharacterized protein</fullName>
    </submittedName>
</protein>
<accession>A0A0F9LMP5</accession>
<gene>
    <name evidence="1" type="ORF">LCGC14_1179710</name>
</gene>
<name>A0A0F9LMP5_9ZZZZ</name>
<organism evidence="1">
    <name type="scientific">marine sediment metagenome</name>
    <dbReference type="NCBI Taxonomy" id="412755"/>
    <lineage>
        <taxon>unclassified sequences</taxon>
        <taxon>metagenomes</taxon>
        <taxon>ecological metagenomes</taxon>
    </lineage>
</organism>
<sequence>MNEISEYKYIRISRDEDSERYKIHNSKTGDFLGFIEFDKGWKKWVSCPRGDTKFDATCHKDLNNFLTKLNEKKIFTDKKPGRPVGSKSYKHSFYINKMKPCSNCNKFLDESCPYYYSHPGRESMQEYMFDEFGVARCVPEFKYFNNLKKQFKAAYNITDAEAPLLDKMCMIMIRSGRVEEYLADEGLIQIRNVVDEKSGKVFEVPAQNLLKKDAYFDDKMIKEWLNNLKISRKERDVDSNVDDLAIVFTEEKRVEIKGSKETIKKLVSKNKGKILEHLESNSAIEVNNKK</sequence>
<dbReference type="AlphaFoldDB" id="A0A0F9LMP5"/>
<proteinExistence type="predicted"/>
<dbReference type="EMBL" id="LAZR01005902">
    <property type="protein sequence ID" value="KKM96279.1"/>
    <property type="molecule type" value="Genomic_DNA"/>
</dbReference>
<evidence type="ECO:0000313" key="1">
    <source>
        <dbReference type="EMBL" id="KKM96279.1"/>
    </source>
</evidence>
<reference evidence="1" key="1">
    <citation type="journal article" date="2015" name="Nature">
        <title>Complex archaea that bridge the gap between prokaryotes and eukaryotes.</title>
        <authorList>
            <person name="Spang A."/>
            <person name="Saw J.H."/>
            <person name="Jorgensen S.L."/>
            <person name="Zaremba-Niedzwiedzka K."/>
            <person name="Martijn J."/>
            <person name="Lind A.E."/>
            <person name="van Eijk R."/>
            <person name="Schleper C."/>
            <person name="Guy L."/>
            <person name="Ettema T.J."/>
        </authorList>
    </citation>
    <scope>NUCLEOTIDE SEQUENCE</scope>
</reference>